<evidence type="ECO:0000259" key="1">
    <source>
        <dbReference type="Pfam" id="PF13731"/>
    </source>
</evidence>
<evidence type="ECO:0000313" key="2">
    <source>
        <dbReference type="EMBL" id="WGI20004.1"/>
    </source>
</evidence>
<dbReference type="InterPro" id="IPR008966">
    <property type="entry name" value="Adhesion_dom_sf"/>
</dbReference>
<dbReference type="Proteomes" id="UP001179858">
    <property type="component" value="Chromosome"/>
</dbReference>
<feature type="domain" description="WxL" evidence="1">
    <location>
        <begin position="764"/>
        <end position="967"/>
    </location>
</feature>
<gene>
    <name evidence="2" type="ORF">QBD03_04655</name>
</gene>
<dbReference type="InterPro" id="IPR027994">
    <property type="entry name" value="WxL_dom"/>
</dbReference>
<proteinExistence type="predicted"/>
<organism evidence="2 3">
    <name type="scientific">Latilactobacillus sakei</name>
    <name type="common">Lactobacillus sakei</name>
    <dbReference type="NCBI Taxonomy" id="1599"/>
    <lineage>
        <taxon>Bacteria</taxon>
        <taxon>Bacillati</taxon>
        <taxon>Bacillota</taxon>
        <taxon>Bacilli</taxon>
        <taxon>Lactobacillales</taxon>
        <taxon>Lactobacillaceae</taxon>
        <taxon>Latilactobacillus</taxon>
    </lineage>
</organism>
<evidence type="ECO:0000313" key="3">
    <source>
        <dbReference type="Proteomes" id="UP001179858"/>
    </source>
</evidence>
<accession>A0AAF0GT19</accession>
<dbReference type="AlphaFoldDB" id="A0AAF0GT19"/>
<dbReference type="Gene3D" id="2.60.40.740">
    <property type="match status" value="1"/>
</dbReference>
<dbReference type="EMBL" id="CP122959">
    <property type="protein sequence ID" value="WGI20004.1"/>
    <property type="molecule type" value="Genomic_DNA"/>
</dbReference>
<dbReference type="Pfam" id="PF13731">
    <property type="entry name" value="WxL"/>
    <property type="match status" value="1"/>
</dbReference>
<reference evidence="2" key="1">
    <citation type="submission" date="2023-04" db="EMBL/GenBank/DDBJ databases">
        <title>Novel strain of Lactilactobacillus sakei and use thereof.</title>
        <authorList>
            <person name="Kim S.Y."/>
        </authorList>
    </citation>
    <scope>NUCLEOTIDE SEQUENCE</scope>
    <source>
        <strain evidence="2">HUP1</strain>
    </source>
</reference>
<dbReference type="SUPFAM" id="SSF49401">
    <property type="entry name" value="Bacterial adhesins"/>
    <property type="match status" value="1"/>
</dbReference>
<dbReference type="RefSeq" id="WP_280103289.1">
    <property type="nucleotide sequence ID" value="NZ_CP122959.1"/>
</dbReference>
<protein>
    <submittedName>
        <fullName evidence="2">WxL domain-containing protein</fullName>
    </submittedName>
</protein>
<sequence length="967" mass="106962">MKKLWITLLFGLGIVISLTRTSLIRAEAKQELTKESVSSSTTSNIEKKISNRTSGLESVDKVKKSKLKISKSSVRDSELIPIDDGIDNWEPVAQTEVGSLSVGVNQSLKYTFANSDGSVRQRVGGKLVDYMAPKYNIYIDDNGKVIGAFINHQGGLRSSYDYSLIINKSVSTLPILKDTSLSFNMIDYKFYRGYDQTGQKVLKAVGTTAISNWQVPEQHYQVEFVLRPMIGRAVIQQEMYITNSDSQAHDAAVFFAKYLELDDNQYVHHYAQGNNAGLYMQEEKYKLFMNMKVPHGPAHYSLPVYSFNHGEDGEGLSTYGYNGYTGLLIDSAGLESKHLAEGTKLTPNGGDGVGLGGYSNKWQWENFQPGVVKHYRTDIGMTPASVVVPDATLDYQNNTSKDGKNYVGNQLTLTLAAHNLGFKSTWKDVTITHTVPGDLDIDTSDIQIELNDGTKVKPTETSYDEKTRLLTVKLPNDLTDGQWGKLIYNATINRSASGSVIKPSFVAQGDNHEATAAEEIPVELSPVMLDKTVRTTANPNAVYKNSIETYPKAILDYKIELKLDDKSATLTSGTLKDTLPTGLTLVPNSAKIQYSSDDAAESITDVSTIQLKSMMPGQTTILTYQAQVNEGLPEDTVIKNKVEFSGKTANGDLDALTSEASAKIVAPKVGKVMFKYIDRQTGEPIGAKQAIASGTIGKHVSELTSADISDGQDPNKIRPAYIDGYTPVDLTDDDDLTTATFSAAKDIDPEIQAGETIYTIRYEKQRLAITALPRKMDFGMLSDTQNERTFYLPAPTAIPRSGYQKNPYHIEISDYWGIANWSLDVKQQHQFEGQYIDKQAQAKSETAQKVILNGARLQFNNAKLTTVHADGQTGEESKIDALDHFNLDPNGTPRRLIIQNKRGHFLENSSDNQNNLTYDHPGYSVYRYQFGDEQSADYSIGLHVPATTKRYATHYNTKLQWNLTVAP</sequence>
<name>A0AAF0GT19_LATSK</name>